<proteinExistence type="predicted"/>
<protein>
    <submittedName>
        <fullName evidence="2">Uncharacterized protein</fullName>
    </submittedName>
</protein>
<gene>
    <name evidence="2" type="ORF">Rt10032_c01g0291</name>
</gene>
<organism evidence="2 3">
    <name type="scientific">Rhodotorula toruloides</name>
    <name type="common">Yeast</name>
    <name type="synonym">Rhodosporidium toruloides</name>
    <dbReference type="NCBI Taxonomy" id="5286"/>
    <lineage>
        <taxon>Eukaryota</taxon>
        <taxon>Fungi</taxon>
        <taxon>Dikarya</taxon>
        <taxon>Basidiomycota</taxon>
        <taxon>Pucciniomycotina</taxon>
        <taxon>Microbotryomycetes</taxon>
        <taxon>Sporidiobolales</taxon>
        <taxon>Sporidiobolaceae</taxon>
        <taxon>Rhodotorula</taxon>
    </lineage>
</organism>
<feature type="region of interest" description="Disordered" evidence="1">
    <location>
        <begin position="91"/>
        <end position="113"/>
    </location>
</feature>
<evidence type="ECO:0000256" key="1">
    <source>
        <dbReference type="SAM" id="MobiDB-lite"/>
    </source>
</evidence>
<name>A0A511K9Z7_RHOTO</name>
<dbReference type="EMBL" id="BJWK01000001">
    <property type="protein sequence ID" value="GEM06274.1"/>
    <property type="molecule type" value="Genomic_DNA"/>
</dbReference>
<evidence type="ECO:0000313" key="3">
    <source>
        <dbReference type="Proteomes" id="UP000321518"/>
    </source>
</evidence>
<comment type="caution">
    <text evidence="2">The sequence shown here is derived from an EMBL/GenBank/DDBJ whole genome shotgun (WGS) entry which is preliminary data.</text>
</comment>
<reference evidence="2 3" key="1">
    <citation type="submission" date="2019-07" db="EMBL/GenBank/DDBJ databases">
        <title>Rhodotorula toruloides NBRC10032 genome sequencing.</title>
        <authorList>
            <person name="Shida Y."/>
            <person name="Takaku H."/>
            <person name="Ogasawara W."/>
            <person name="Mori K."/>
        </authorList>
    </citation>
    <scope>NUCLEOTIDE SEQUENCE [LARGE SCALE GENOMIC DNA]</scope>
    <source>
        <strain evidence="2 3">NBRC10032</strain>
    </source>
</reference>
<evidence type="ECO:0000313" key="2">
    <source>
        <dbReference type="EMBL" id="GEM06274.1"/>
    </source>
</evidence>
<feature type="compositionally biased region" description="Basic and acidic residues" evidence="1">
    <location>
        <begin position="98"/>
        <end position="107"/>
    </location>
</feature>
<sequence length="113" mass="12666">MSAFALAIRQLAAVSRRRVSTPLTVGRRQASTTVPHHFEAPHYSFKEKLIRFVPTESYPLIAFVACMSTYAIYAGFRAIGAVPGELRLAPSHLKKQEKRGEPWEDPRALAGKW</sequence>
<dbReference type="Proteomes" id="UP000321518">
    <property type="component" value="Unassembled WGS sequence"/>
</dbReference>
<accession>A0A511K9Z7</accession>
<dbReference type="OrthoDB" id="2522441at2759"/>
<dbReference type="AlphaFoldDB" id="A0A511K9Z7"/>